<organism evidence="3 4">
    <name type="scientific">Streptomyces alanosinicus</name>
    <dbReference type="NCBI Taxonomy" id="68171"/>
    <lineage>
        <taxon>Bacteria</taxon>
        <taxon>Bacillati</taxon>
        <taxon>Actinomycetota</taxon>
        <taxon>Actinomycetes</taxon>
        <taxon>Kitasatosporales</taxon>
        <taxon>Streptomycetaceae</taxon>
        <taxon>Streptomyces</taxon>
    </lineage>
</organism>
<dbReference type="InterPro" id="IPR036291">
    <property type="entry name" value="NAD(P)-bd_dom_sf"/>
</dbReference>
<dbReference type="GO" id="GO:0016491">
    <property type="term" value="F:oxidoreductase activity"/>
    <property type="evidence" value="ECO:0007669"/>
    <property type="project" value="UniProtKB-KW"/>
</dbReference>
<evidence type="ECO:0008006" key="5">
    <source>
        <dbReference type="Google" id="ProtNLM"/>
    </source>
</evidence>
<dbReference type="SUPFAM" id="SSF51735">
    <property type="entry name" value="NAD(P)-binding Rossmann-fold domains"/>
    <property type="match status" value="1"/>
</dbReference>
<evidence type="ECO:0000256" key="2">
    <source>
        <dbReference type="ARBA" id="ARBA00023002"/>
    </source>
</evidence>
<dbReference type="InterPro" id="IPR002347">
    <property type="entry name" value="SDR_fam"/>
</dbReference>
<sequence>MTLPRTILITGATDGLGLALAERLAADGADLVLQGRSQAKLDRIADQFAARGVSRPGPRPRTSPTSTRSAAWPLRFAHRWTDSTSW</sequence>
<dbReference type="PANTHER" id="PTHR44196:SF1">
    <property type="entry name" value="DEHYDROGENASE_REDUCTASE SDR FAMILY MEMBER 7B"/>
    <property type="match status" value="1"/>
</dbReference>
<dbReference type="EMBL" id="BMVG01000041">
    <property type="protein sequence ID" value="GHE13440.1"/>
    <property type="molecule type" value="Genomic_DNA"/>
</dbReference>
<dbReference type="Pfam" id="PF00106">
    <property type="entry name" value="adh_short"/>
    <property type="match status" value="1"/>
</dbReference>
<evidence type="ECO:0000313" key="4">
    <source>
        <dbReference type="Proteomes" id="UP000655443"/>
    </source>
</evidence>
<dbReference type="Gene3D" id="3.40.50.720">
    <property type="entry name" value="NAD(P)-binding Rossmann-like Domain"/>
    <property type="match status" value="1"/>
</dbReference>
<reference evidence="3" key="1">
    <citation type="journal article" date="2014" name="Int. J. Syst. Evol. Microbiol.">
        <title>Complete genome sequence of Corynebacterium casei LMG S-19264T (=DSM 44701T), isolated from a smear-ripened cheese.</title>
        <authorList>
            <consortium name="US DOE Joint Genome Institute (JGI-PGF)"/>
            <person name="Walter F."/>
            <person name="Albersmeier A."/>
            <person name="Kalinowski J."/>
            <person name="Ruckert C."/>
        </authorList>
    </citation>
    <scope>NUCLEOTIDE SEQUENCE</scope>
    <source>
        <strain evidence="3">JCM 4714</strain>
    </source>
</reference>
<keyword evidence="4" id="KW-1185">Reference proteome</keyword>
<accession>A0A919D731</accession>
<dbReference type="Proteomes" id="UP000655443">
    <property type="component" value="Unassembled WGS sequence"/>
</dbReference>
<comment type="similarity">
    <text evidence="1">Belongs to the short-chain dehydrogenases/reductases (SDR) family.</text>
</comment>
<comment type="caution">
    <text evidence="3">The sequence shown here is derived from an EMBL/GenBank/DDBJ whole genome shotgun (WGS) entry which is preliminary data.</text>
</comment>
<gene>
    <name evidence="3" type="ORF">GCM10010339_80370</name>
</gene>
<evidence type="ECO:0000256" key="1">
    <source>
        <dbReference type="ARBA" id="ARBA00006484"/>
    </source>
</evidence>
<keyword evidence="2" id="KW-0560">Oxidoreductase</keyword>
<reference evidence="3" key="2">
    <citation type="submission" date="2020-09" db="EMBL/GenBank/DDBJ databases">
        <authorList>
            <person name="Sun Q."/>
            <person name="Ohkuma M."/>
        </authorList>
    </citation>
    <scope>NUCLEOTIDE SEQUENCE</scope>
    <source>
        <strain evidence="3">JCM 4714</strain>
    </source>
</reference>
<name>A0A919D731_9ACTN</name>
<dbReference type="RefSeq" id="WP_308433460.1">
    <property type="nucleotide sequence ID" value="NZ_BMVG01000041.1"/>
</dbReference>
<dbReference type="GO" id="GO:0016020">
    <property type="term" value="C:membrane"/>
    <property type="evidence" value="ECO:0007669"/>
    <property type="project" value="TreeGrafter"/>
</dbReference>
<proteinExistence type="inferred from homology"/>
<evidence type="ECO:0000313" key="3">
    <source>
        <dbReference type="EMBL" id="GHE13440.1"/>
    </source>
</evidence>
<dbReference type="AlphaFoldDB" id="A0A919D731"/>
<protein>
    <recommendedName>
        <fullName evidence="5">SDR family NAD(P)-dependent oxidoreductase</fullName>
    </recommendedName>
</protein>
<dbReference type="PANTHER" id="PTHR44196">
    <property type="entry name" value="DEHYDROGENASE/REDUCTASE SDR FAMILY MEMBER 7B"/>
    <property type="match status" value="1"/>
</dbReference>